<evidence type="ECO:0000313" key="1">
    <source>
        <dbReference type="EMBL" id="EFJ50179.1"/>
    </source>
</evidence>
<dbReference type="EMBL" id="GL378332">
    <property type="protein sequence ID" value="EFJ50179.1"/>
    <property type="molecule type" value="Genomic_DNA"/>
</dbReference>
<gene>
    <name evidence="1" type="ORF">VOLCADRAFT_89041</name>
</gene>
<dbReference type="InterPro" id="IPR023296">
    <property type="entry name" value="Glyco_hydro_beta-prop_sf"/>
</dbReference>
<dbReference type="InParanoid" id="D8TQM7"/>
<dbReference type="GeneID" id="9623504"/>
<dbReference type="RefSeq" id="XP_002948799.1">
    <property type="nucleotide sequence ID" value="XM_002948753.1"/>
</dbReference>
<accession>D8TQM7</accession>
<dbReference type="AlphaFoldDB" id="D8TQM7"/>
<organism evidence="2">
    <name type="scientific">Volvox carteri f. nagariensis</name>
    <dbReference type="NCBI Taxonomy" id="3068"/>
    <lineage>
        <taxon>Eukaryota</taxon>
        <taxon>Viridiplantae</taxon>
        <taxon>Chlorophyta</taxon>
        <taxon>core chlorophytes</taxon>
        <taxon>Chlorophyceae</taxon>
        <taxon>CS clade</taxon>
        <taxon>Chlamydomonadales</taxon>
        <taxon>Volvocaceae</taxon>
        <taxon>Volvox</taxon>
    </lineage>
</organism>
<proteinExistence type="predicted"/>
<name>D8TQM7_VOLCA</name>
<protein>
    <submittedName>
        <fullName evidence="1">Uncharacterized protein</fullName>
    </submittedName>
</protein>
<evidence type="ECO:0000313" key="2">
    <source>
        <dbReference type="Proteomes" id="UP000001058"/>
    </source>
</evidence>
<reference evidence="1 2" key="1">
    <citation type="journal article" date="2010" name="Science">
        <title>Genomic analysis of organismal complexity in the multicellular green alga Volvox carteri.</title>
        <authorList>
            <person name="Prochnik S.E."/>
            <person name="Umen J."/>
            <person name="Nedelcu A.M."/>
            <person name="Hallmann A."/>
            <person name="Miller S.M."/>
            <person name="Nishii I."/>
            <person name="Ferris P."/>
            <person name="Kuo A."/>
            <person name="Mitros T."/>
            <person name="Fritz-Laylin L.K."/>
            <person name="Hellsten U."/>
            <person name="Chapman J."/>
            <person name="Simakov O."/>
            <person name="Rensing S.A."/>
            <person name="Terry A."/>
            <person name="Pangilinan J."/>
            <person name="Kapitonov V."/>
            <person name="Jurka J."/>
            <person name="Salamov A."/>
            <person name="Shapiro H."/>
            <person name="Schmutz J."/>
            <person name="Grimwood J."/>
            <person name="Lindquist E."/>
            <person name="Lucas S."/>
            <person name="Grigoriev I.V."/>
            <person name="Schmitt R."/>
            <person name="Kirk D."/>
            <person name="Rokhsar D.S."/>
        </authorList>
    </citation>
    <scope>NUCLEOTIDE SEQUENCE [LARGE SCALE GENOMIC DNA]</scope>
    <source>
        <strain evidence="2">f. Nagariensis / Eve</strain>
    </source>
</reference>
<dbReference type="OrthoDB" id="522901at2759"/>
<dbReference type="Proteomes" id="UP000001058">
    <property type="component" value="Unassembled WGS sequence"/>
</dbReference>
<dbReference type="KEGG" id="vcn:VOLCADRAFT_89041"/>
<dbReference type="SUPFAM" id="SSF75005">
    <property type="entry name" value="Arabinanase/levansucrase/invertase"/>
    <property type="match status" value="1"/>
</dbReference>
<sequence length="594" mass="65721">MAKLLQMQVRILPKHQNGSEVHNDTIGVAKVAFHGAMYMCLLMALESDQPLAAPLLKGGTLRRGTESSKEISSLILRPTAKCRWGKYSHPLCGLNFTKASIEPVAKSVTDITSLFQGIGLPDGACVFNPAVVHVAGRIYCLFARVYLAKDPFRRCRLGYLDRSPFLDGWRGRSTNVLAVIRLYRRQDSRQLQAKLLGYSYLGHSNHEDGRLFKDKHGRLFAYLALPLGAPPKRAVINTVSRVLIRCTRASDNCTVSLGYPRLLSYFGESVMDKNWVPWNGTALMSYSHYGTFGPHSVFNWSSYDEPTFHTGFDFVAEDSVFPMFAARYGKLMHLSGGSPAIMEDGGQSFLAVGHLKAHPGCFHPEVTPEWFNRSLSSTMYSQVQSRCAHLASTSNTAQKQVELGVAFTFGQGAGVGIHYPLEYAFFFYRFSATPPYNMTHISYGFIPFIGGHASEHTGIVFPIGLERLGPSDYIVTYGDSDQASKILLIAASQVNAMLWPLPEIQERLDDYTVCGNMVGWCLRRDSLITLHTKPHTLCALASFSLSSPSKEYSCISYLIAVVAASVKGRPMTDKVGNENKGRLVKESGMRGEMV</sequence>
<keyword evidence="2" id="KW-1185">Reference proteome</keyword>